<evidence type="ECO:0000256" key="8">
    <source>
        <dbReference type="ARBA" id="ARBA00023273"/>
    </source>
</evidence>
<evidence type="ECO:0000256" key="1">
    <source>
        <dbReference type="ARBA" id="ARBA00004138"/>
    </source>
</evidence>
<dbReference type="PROSITE" id="PS50330">
    <property type="entry name" value="UIM"/>
    <property type="match status" value="1"/>
</dbReference>
<dbReference type="AlphaFoldDB" id="A0A8J1XX77"/>
<evidence type="ECO:0000256" key="3">
    <source>
        <dbReference type="ARBA" id="ARBA00007460"/>
    </source>
</evidence>
<keyword evidence="7" id="KW-0969">Cilium</keyword>
<evidence type="ECO:0000256" key="6">
    <source>
        <dbReference type="ARBA" id="ARBA00023054"/>
    </source>
</evidence>
<sequence length="399" mass="44735">MATKNEWVYDELICFLQHPLFQLPLGEFMDKFCIIFDPTMKVEAAHREAHEAYKRLVTGLLEGFREDAKLTHEQIISALSEMNKKDDLRVMFQYIFEEVLASESFDIFSRLMVQRNIELQQQALILVIQCTGGLSEAFQPDAPVTSEQNKSEEDVVKNVLKEANKKSKESEAQAQKEADKQKQEDEEIRRAIELSKAEQSRLQEQKETEQVKMEKAIHNLAISDPPKTTKSKSPEPAPVKTAPVKAAPMKAPPPQVAPVKSTPSNSLPSINQGKSVSNADAAANWLASAQAEASTGQSSIVNSMGANFSGLSKEELVRRQEFLKQQRDKLLEMKKTEREKQLKSLEKTTPQRPRSARVARSAISSTAAPSMPSKQEDNKSMAMRQAIADRLKQEVIGKK</sequence>
<feature type="compositionally biased region" description="Basic and acidic residues" evidence="10">
    <location>
        <begin position="332"/>
        <end position="346"/>
    </location>
</feature>
<dbReference type="PANTHER" id="PTHR21532:SF0">
    <property type="entry name" value="CILIA- AND FLAGELLA-ASSOCIATED PROTEIN 36"/>
    <property type="match status" value="1"/>
</dbReference>
<evidence type="ECO:0000256" key="2">
    <source>
        <dbReference type="ARBA" id="ARBA00004496"/>
    </source>
</evidence>
<feature type="region of interest" description="Disordered" evidence="10">
    <location>
        <begin position="163"/>
        <end position="187"/>
    </location>
</feature>
<feature type="region of interest" description="Disordered" evidence="10">
    <location>
        <begin position="218"/>
        <end position="274"/>
    </location>
</feature>
<keyword evidence="6" id="KW-0175">Coiled coil</keyword>
<keyword evidence="8" id="KW-0966">Cell projection</keyword>
<dbReference type="Proteomes" id="UP000749559">
    <property type="component" value="Unassembled WGS sequence"/>
</dbReference>
<feature type="compositionally biased region" description="Basic and acidic residues" evidence="10">
    <location>
        <begin position="387"/>
        <end position="399"/>
    </location>
</feature>
<dbReference type="OrthoDB" id="272687at2759"/>
<reference evidence="11" key="1">
    <citation type="submission" date="2022-03" db="EMBL/GenBank/DDBJ databases">
        <authorList>
            <person name="Martin C."/>
        </authorList>
    </citation>
    <scope>NUCLEOTIDE SEQUENCE</scope>
</reference>
<evidence type="ECO:0000256" key="5">
    <source>
        <dbReference type="ARBA" id="ARBA00022490"/>
    </source>
</evidence>
<dbReference type="InterPro" id="IPR003903">
    <property type="entry name" value="UIM_dom"/>
</dbReference>
<gene>
    <name evidence="11" type="ORF">OFUS_LOCUS16890</name>
</gene>
<dbReference type="InterPro" id="IPR042541">
    <property type="entry name" value="BART_sf"/>
</dbReference>
<evidence type="ECO:0000313" key="11">
    <source>
        <dbReference type="EMBL" id="CAH1791847.1"/>
    </source>
</evidence>
<dbReference type="PANTHER" id="PTHR21532">
    <property type="entry name" value="PHOSPHODIESTERASE HL"/>
    <property type="match status" value="1"/>
</dbReference>
<feature type="compositionally biased region" description="Low complexity" evidence="10">
    <location>
        <begin position="238"/>
        <end position="249"/>
    </location>
</feature>
<keyword evidence="5" id="KW-0963">Cytoplasm</keyword>
<dbReference type="Gene3D" id="1.20.1520.10">
    <property type="entry name" value="ADP-ribosylation factor-like 2-binding protein, domain"/>
    <property type="match status" value="1"/>
</dbReference>
<evidence type="ECO:0000256" key="4">
    <source>
        <dbReference type="ARBA" id="ARBA00021815"/>
    </source>
</evidence>
<dbReference type="InterPro" id="IPR023379">
    <property type="entry name" value="BART_dom"/>
</dbReference>
<comment type="caution">
    <text evidence="11">The sequence shown here is derived from an EMBL/GenBank/DDBJ whole genome shotgun (WGS) entry which is preliminary data.</text>
</comment>
<accession>A0A8J1XX77</accession>
<dbReference type="EMBL" id="CAIIXF020000008">
    <property type="protein sequence ID" value="CAH1791847.1"/>
    <property type="molecule type" value="Genomic_DNA"/>
</dbReference>
<evidence type="ECO:0000256" key="9">
    <source>
        <dbReference type="ARBA" id="ARBA00031593"/>
    </source>
</evidence>
<name>A0A8J1XX77_OWEFU</name>
<proteinExistence type="inferred from homology"/>
<dbReference type="Pfam" id="PF11527">
    <property type="entry name" value="ARL2_Bind_BART"/>
    <property type="match status" value="1"/>
</dbReference>
<comment type="subcellular location">
    <subcellularLocation>
        <location evidence="1">Cell projection</location>
        <location evidence="1">Cilium</location>
    </subcellularLocation>
    <subcellularLocation>
        <location evidence="2">Cytoplasm</location>
    </subcellularLocation>
</comment>
<protein>
    <recommendedName>
        <fullName evidence="4">Cilia- and flagella-associated protein 36</fullName>
    </recommendedName>
    <alternativeName>
        <fullName evidence="9">Coiled-coil domain-containing protein 104</fullName>
    </alternativeName>
</protein>
<dbReference type="GO" id="GO:0005930">
    <property type="term" value="C:axoneme"/>
    <property type="evidence" value="ECO:0007669"/>
    <property type="project" value="TreeGrafter"/>
</dbReference>
<comment type="similarity">
    <text evidence="3">Belongs to the CFAP36 family.</text>
</comment>
<feature type="compositionally biased region" description="Low complexity" evidence="10">
    <location>
        <begin position="352"/>
        <end position="368"/>
    </location>
</feature>
<feature type="region of interest" description="Disordered" evidence="10">
    <location>
        <begin position="332"/>
        <end position="399"/>
    </location>
</feature>
<organism evidence="11 12">
    <name type="scientific">Owenia fusiformis</name>
    <name type="common">Polychaete worm</name>
    <dbReference type="NCBI Taxonomy" id="6347"/>
    <lineage>
        <taxon>Eukaryota</taxon>
        <taxon>Metazoa</taxon>
        <taxon>Spiralia</taxon>
        <taxon>Lophotrochozoa</taxon>
        <taxon>Annelida</taxon>
        <taxon>Polychaeta</taxon>
        <taxon>Sedentaria</taxon>
        <taxon>Canalipalpata</taxon>
        <taxon>Sabellida</taxon>
        <taxon>Oweniida</taxon>
        <taxon>Oweniidae</taxon>
        <taxon>Owenia</taxon>
    </lineage>
</organism>
<dbReference type="GO" id="GO:0097546">
    <property type="term" value="C:ciliary base"/>
    <property type="evidence" value="ECO:0007669"/>
    <property type="project" value="TreeGrafter"/>
</dbReference>
<evidence type="ECO:0000256" key="10">
    <source>
        <dbReference type="SAM" id="MobiDB-lite"/>
    </source>
</evidence>
<evidence type="ECO:0000256" key="7">
    <source>
        <dbReference type="ARBA" id="ARBA00023069"/>
    </source>
</evidence>
<keyword evidence="12" id="KW-1185">Reference proteome</keyword>
<feature type="compositionally biased region" description="Polar residues" evidence="10">
    <location>
        <begin position="261"/>
        <end position="274"/>
    </location>
</feature>
<evidence type="ECO:0000313" key="12">
    <source>
        <dbReference type="Proteomes" id="UP000749559"/>
    </source>
</evidence>
<dbReference type="InterPro" id="IPR038888">
    <property type="entry name" value="CFAP36"/>
</dbReference>